<sequence>MFLVFFLPTFICFQLCIRSCFIFHLNHFLFIRYTKQTNVTRIAAIVKTVF</sequence>
<evidence type="ECO:0000313" key="1">
    <source>
        <dbReference type="EMBL" id="AAY53069.1"/>
    </source>
</evidence>
<reference evidence="1 2" key="1">
    <citation type="journal article" date="2009" name="J. Bacteriol.">
        <title>Comparative genome analysis of Listeria bacteriophages reveals extensive mosaicism, programmed translational frameshifting, and a novel prophage insertion site.</title>
        <authorList>
            <person name="Dorscht J."/>
            <person name="Klumpp J."/>
            <person name="Bielmann R."/>
            <person name="Schmelcher M."/>
            <person name="Born Y."/>
            <person name="Zimmer M."/>
            <person name="Calendar R."/>
            <person name="Loessner M.J."/>
        </authorList>
    </citation>
    <scope>NUCLEOTIDE SEQUENCE [LARGE SCALE GENOMIC DNA]</scope>
</reference>
<proteinExistence type="predicted"/>
<name>A8ATC3_9CAUD</name>
<accession>A8ATC3</accession>
<dbReference type="RefSeq" id="YP_001468669.1">
    <property type="nucleotide sequence ID" value="NC_009812.1"/>
</dbReference>
<dbReference type="GeneID" id="5601660"/>
<keyword evidence="2" id="KW-1185">Reference proteome</keyword>
<dbReference type="KEGG" id="vg:5601660"/>
<dbReference type="Proteomes" id="UP000001128">
    <property type="component" value="Genome"/>
</dbReference>
<dbReference type="EMBL" id="DQ003639">
    <property type="protein sequence ID" value="AAY53069.1"/>
    <property type="molecule type" value="Genomic_DNA"/>
</dbReference>
<organism evidence="1 2">
    <name type="scientific">Listeria phage B025</name>
    <dbReference type="NCBI Taxonomy" id="330396"/>
    <lineage>
        <taxon>Viruses</taxon>
        <taxon>Duplodnaviria</taxon>
        <taxon>Heunggongvirae</taxon>
        <taxon>Uroviricota</taxon>
        <taxon>Caudoviricetes</taxon>
        <taxon>Trabyvirinae</taxon>
        <taxon>Jelitavirus</taxon>
        <taxon>Jelitavirus B025</taxon>
    </lineage>
</organism>
<protein>
    <submittedName>
        <fullName evidence="1">Gp30</fullName>
    </submittedName>
</protein>
<evidence type="ECO:0000313" key="2">
    <source>
        <dbReference type="Proteomes" id="UP000001128"/>
    </source>
</evidence>